<reference evidence="1 2" key="1">
    <citation type="submission" date="2022-07" db="EMBL/GenBank/DDBJ databases">
        <title>Characterization of plant growth promoting rhizobacteria (PGPR) for use as bioinoculants in agriculture.</title>
        <authorList>
            <person name="Hassen A.I."/>
            <person name="Pierneef R."/>
        </authorList>
    </citation>
    <scope>NUCLEOTIDE SEQUENCE [LARGE SCALE GENOMIC DNA]</scope>
    <source>
        <strain evidence="1 2">SARCC-3054</strain>
    </source>
</reference>
<comment type="caution">
    <text evidence="1">The sequence shown here is derived from an EMBL/GenBank/DDBJ whole genome shotgun (WGS) entry which is preliminary data.</text>
</comment>
<proteinExistence type="predicted"/>
<keyword evidence="2" id="KW-1185">Reference proteome</keyword>
<protein>
    <submittedName>
        <fullName evidence="1">Uncharacterized protein</fullName>
    </submittedName>
</protein>
<dbReference type="EMBL" id="JANIGP010000009">
    <property type="protein sequence ID" value="MCY0109571.1"/>
    <property type="molecule type" value="Genomic_DNA"/>
</dbReference>
<organism evidence="1 2">
    <name type="scientific">Pseudomonas monsensis</name>
    <dbReference type="NCBI Taxonomy" id="2745509"/>
    <lineage>
        <taxon>Bacteria</taxon>
        <taxon>Pseudomonadati</taxon>
        <taxon>Pseudomonadota</taxon>
        <taxon>Gammaproteobacteria</taxon>
        <taxon>Pseudomonadales</taxon>
        <taxon>Pseudomonadaceae</taxon>
        <taxon>Pseudomonas</taxon>
    </lineage>
</organism>
<sequence length="87" mass="9596">MDNLAAQSQLTAIGPGNKVYLQGHFDFQNSITSRYAKIVSIDTVTVIIQNPTLRANQTEVIRHQAITHISLVPPYKTFESDTSPILG</sequence>
<name>A0ABT3YVN9_9PSED</name>
<gene>
    <name evidence="1" type="ORF">NQF78_14710</name>
</gene>
<dbReference type="Proteomes" id="UP001207830">
    <property type="component" value="Unassembled WGS sequence"/>
</dbReference>
<dbReference type="RefSeq" id="WP_222832289.1">
    <property type="nucleotide sequence ID" value="NZ_JANIGP010000009.1"/>
</dbReference>
<evidence type="ECO:0000313" key="1">
    <source>
        <dbReference type="EMBL" id="MCY0109571.1"/>
    </source>
</evidence>
<accession>A0ABT3YVN9</accession>
<evidence type="ECO:0000313" key="2">
    <source>
        <dbReference type="Proteomes" id="UP001207830"/>
    </source>
</evidence>